<dbReference type="EMBL" id="VJVZ01000002">
    <property type="protein sequence ID" value="TRW26485.1"/>
    <property type="molecule type" value="Genomic_DNA"/>
</dbReference>
<dbReference type="InterPro" id="IPR036249">
    <property type="entry name" value="Thioredoxin-like_sf"/>
</dbReference>
<dbReference type="Gene3D" id="3.40.30.10">
    <property type="entry name" value="Glutaredoxin"/>
    <property type="match status" value="1"/>
</dbReference>
<dbReference type="InterPro" id="IPR004879">
    <property type="entry name" value="Ssp411-like_TRX"/>
</dbReference>
<evidence type="ECO:0000313" key="2">
    <source>
        <dbReference type="EMBL" id="TRW26485.1"/>
    </source>
</evidence>
<dbReference type="PIRSF" id="PIRSF006402">
    <property type="entry name" value="UCP006402_thioredoxin"/>
    <property type="match status" value="1"/>
</dbReference>
<proteinExistence type="predicted"/>
<dbReference type="SUPFAM" id="SSF48208">
    <property type="entry name" value="Six-hairpin glycosidases"/>
    <property type="match status" value="1"/>
</dbReference>
<evidence type="ECO:0000313" key="3">
    <source>
        <dbReference type="Proteomes" id="UP000320643"/>
    </source>
</evidence>
<dbReference type="GO" id="GO:0005975">
    <property type="term" value="P:carbohydrate metabolic process"/>
    <property type="evidence" value="ECO:0007669"/>
    <property type="project" value="InterPro"/>
</dbReference>
<dbReference type="CDD" id="cd02955">
    <property type="entry name" value="SSP411"/>
    <property type="match status" value="1"/>
</dbReference>
<dbReference type="OrthoDB" id="9762614at2"/>
<dbReference type="AlphaFoldDB" id="A0A552V7P5"/>
<dbReference type="Gene3D" id="1.50.10.10">
    <property type="match status" value="1"/>
</dbReference>
<protein>
    <submittedName>
        <fullName evidence="2">Thioredoxin domain-containing protein</fullName>
    </submittedName>
</protein>
<comment type="caution">
    <text evidence="2">The sequence shown here is derived from an EMBL/GenBank/DDBJ whole genome shotgun (WGS) entry which is preliminary data.</text>
</comment>
<keyword evidence="3" id="KW-1185">Reference proteome</keyword>
<dbReference type="Pfam" id="PF03190">
    <property type="entry name" value="Thioredox_DsbH"/>
    <property type="match status" value="1"/>
</dbReference>
<dbReference type="Proteomes" id="UP000320643">
    <property type="component" value="Unassembled WGS sequence"/>
</dbReference>
<feature type="domain" description="Spermatogenesis-associated protein 20-like TRX" evidence="1">
    <location>
        <begin position="2"/>
        <end position="156"/>
    </location>
</feature>
<dbReference type="InterPro" id="IPR012341">
    <property type="entry name" value="6hp_glycosidase-like_sf"/>
</dbReference>
<organism evidence="2 3">
    <name type="scientific">Flavobacterium zepuense</name>
    <dbReference type="NCBI Taxonomy" id="2593302"/>
    <lineage>
        <taxon>Bacteria</taxon>
        <taxon>Pseudomonadati</taxon>
        <taxon>Bacteroidota</taxon>
        <taxon>Flavobacteriia</taxon>
        <taxon>Flavobacteriales</taxon>
        <taxon>Flavobacteriaceae</taxon>
        <taxon>Flavobacterium</taxon>
    </lineage>
</organism>
<accession>A0A552V7P5</accession>
<dbReference type="InterPro" id="IPR008928">
    <property type="entry name" value="6-hairpin_glycosidase_sf"/>
</dbReference>
<dbReference type="PANTHER" id="PTHR42899:SF1">
    <property type="entry name" value="SPERMATOGENESIS-ASSOCIATED PROTEIN 20"/>
    <property type="match status" value="1"/>
</dbReference>
<reference evidence="2 3" key="1">
    <citation type="submission" date="2019-07" db="EMBL/GenBank/DDBJ databases">
        <title>Flavobacterium sp. nov., isolated from glacier ice.</title>
        <authorList>
            <person name="Liu Q."/>
            <person name="Xin Y.-H."/>
        </authorList>
    </citation>
    <scope>NUCLEOTIDE SEQUENCE [LARGE SCALE GENOMIC DNA]</scope>
    <source>
        <strain evidence="2 3">ZT4R6</strain>
    </source>
</reference>
<dbReference type="SUPFAM" id="SSF52833">
    <property type="entry name" value="Thioredoxin-like"/>
    <property type="match status" value="1"/>
</dbReference>
<sequence length="681" mass="78334">MNLLHLETSPYLLQHAGNPIHWKAWNEASLAQARTENKLIIVSVGYSACHWCHVMEHESFEDNEVAQIMNQHFVSIKVDREERPDVDATYMKAVQLMTGQGGWPMNVVLLPNGRPVWGGTYFRKNNWIEALNQLQELFASAPEKMIDYAEKLLEGIQHTGLVQPTTQGEIPHPANIKPLVEKWAKSFDWDYGGYARAPKFMLPNNYLFLQRYGFQTKTQELLDFTDITLKRMAWGGLFDTVGGGFSRYSVDMEWHVPHFEKMLYDNGQLMSLYAEAYKRDKNPLYKEVIEKIHFFIETELTDNNGAFYSALDADSLNTVGHLEEGAFYAWEKQELKDLLGVDFDLFSEVFNINEFGFWEDGRFVLIQGQPLEAIAQEAGISAEALQQKKWGWEKKLYEVRELRAKPRLDDKILTSWNAIMLKGYADAYKALGDETYINTARRNAAFIINILWDANGNLWRTYKNGTAKINGFLEDYAHTADAFISLYEATLEEKWLTYAKQLTDYCLEHFYDEERQFFTFASADGEQLVSQHYETEDNVIPASNSVLGNVLYKLSLLYDNSYYEKIALQMLYLIIPNTDYASAFSNWLNLWLQLSADNKELAVCGEGAAEAIKRINSKYLPHVIVAGSTADSTLPFLQNRFVKDRLMFYVCQNRACNAPTTDINTALSDLNLQQCYLKKQK</sequence>
<evidence type="ECO:0000259" key="1">
    <source>
        <dbReference type="Pfam" id="PF03190"/>
    </source>
</evidence>
<name>A0A552V7P5_9FLAO</name>
<dbReference type="RefSeq" id="WP_143371988.1">
    <property type="nucleotide sequence ID" value="NZ_VJVZ01000002.1"/>
</dbReference>
<gene>
    <name evidence="2" type="ORF">FMM05_03660</name>
</gene>
<dbReference type="PANTHER" id="PTHR42899">
    <property type="entry name" value="SPERMATOGENESIS-ASSOCIATED PROTEIN 20"/>
    <property type="match status" value="1"/>
</dbReference>
<dbReference type="InterPro" id="IPR024705">
    <property type="entry name" value="Ssp411"/>
</dbReference>